<dbReference type="InterPro" id="IPR054566">
    <property type="entry name" value="ManC/GMP-like_b-helix"/>
</dbReference>
<reference evidence="3 4" key="1">
    <citation type="journal article" date="2011" name="Stand. Genomic Sci.">
        <title>Complete genome sequence of Treponema succinifaciens type strain (6091).</title>
        <authorList>
            <person name="Han C."/>
            <person name="Gronow S."/>
            <person name="Teshima H."/>
            <person name="Lapidus A."/>
            <person name="Nolan M."/>
            <person name="Lucas S."/>
            <person name="Hammon N."/>
            <person name="Deshpande S."/>
            <person name="Cheng J.F."/>
            <person name="Zeytun A."/>
            <person name="Tapia R."/>
            <person name="Goodwin L."/>
            <person name="Pitluck S."/>
            <person name="Liolios K."/>
            <person name="Pagani I."/>
            <person name="Ivanova N."/>
            <person name="Mavromatis K."/>
            <person name="Mikhailova N."/>
            <person name="Huntemann M."/>
            <person name="Pati A."/>
            <person name="Chen A."/>
            <person name="Palaniappan K."/>
            <person name="Land M."/>
            <person name="Hauser L."/>
            <person name="Brambilla E.M."/>
            <person name="Rohde M."/>
            <person name="Goker M."/>
            <person name="Woyke T."/>
            <person name="Bristow J."/>
            <person name="Eisen J.A."/>
            <person name="Markowitz V."/>
            <person name="Hugenholtz P."/>
            <person name="Kyrpides N.C."/>
            <person name="Klenk H.P."/>
            <person name="Detter J.C."/>
        </authorList>
    </citation>
    <scope>NUCLEOTIDE SEQUENCE [LARGE SCALE GENOMIC DNA]</scope>
    <source>
        <strain evidence="4">ATCC 33096 / DSM 2489 / 6091</strain>
    </source>
</reference>
<gene>
    <name evidence="3" type="ordered locus">Tresu_1263</name>
</gene>
<reference evidence="4" key="2">
    <citation type="submission" date="2011-04" db="EMBL/GenBank/DDBJ databases">
        <title>The complete genome of chromosome of Treponema succinifaciens DSM 2489.</title>
        <authorList>
            <person name="Lucas S."/>
            <person name="Copeland A."/>
            <person name="Lapidus A."/>
            <person name="Bruce D."/>
            <person name="Goodwin L."/>
            <person name="Pitluck S."/>
            <person name="Peters L."/>
            <person name="Kyrpides N."/>
            <person name="Mavromatis K."/>
            <person name="Ivanova N."/>
            <person name="Ovchinnikova G."/>
            <person name="Teshima H."/>
            <person name="Detter J.C."/>
            <person name="Tapia R."/>
            <person name="Han C."/>
            <person name="Land M."/>
            <person name="Hauser L."/>
            <person name="Markowitz V."/>
            <person name="Cheng J.-F."/>
            <person name="Hugenholtz P."/>
            <person name="Woyke T."/>
            <person name="Wu D."/>
            <person name="Gronow S."/>
            <person name="Wellnitz S."/>
            <person name="Brambilla E."/>
            <person name="Klenk H.-P."/>
            <person name="Eisen J.A."/>
        </authorList>
    </citation>
    <scope>NUCLEOTIDE SEQUENCE [LARGE SCALE GENOMIC DNA]</scope>
    <source>
        <strain evidence="4">ATCC 33096 / DSM 2489 / 6091</strain>
    </source>
</reference>
<organism evidence="3 4">
    <name type="scientific">Treponema succinifaciens (strain ATCC 33096 / DSM 2489 / 6091)</name>
    <dbReference type="NCBI Taxonomy" id="869209"/>
    <lineage>
        <taxon>Bacteria</taxon>
        <taxon>Pseudomonadati</taxon>
        <taxon>Spirochaetota</taxon>
        <taxon>Spirochaetia</taxon>
        <taxon>Spirochaetales</taxon>
        <taxon>Treponemataceae</taxon>
        <taxon>Treponema</taxon>
    </lineage>
</organism>
<dbReference type="Pfam" id="PF22640">
    <property type="entry name" value="ManC_GMP_beta-helix"/>
    <property type="match status" value="1"/>
</dbReference>
<dbReference type="SUPFAM" id="SSF159283">
    <property type="entry name" value="Guanosine diphospho-D-mannose pyrophosphorylase/mannose-6-phosphate isomerase linker domain"/>
    <property type="match status" value="1"/>
</dbReference>
<dbReference type="SUPFAM" id="SSF53448">
    <property type="entry name" value="Nucleotide-diphospho-sugar transferases"/>
    <property type="match status" value="1"/>
</dbReference>
<dbReference type="GeneID" id="302998425"/>
<dbReference type="InterPro" id="IPR029044">
    <property type="entry name" value="Nucleotide-diphossugar_trans"/>
</dbReference>
<dbReference type="HOGENOM" id="CLU_035527_0_1_12"/>
<keyword evidence="3" id="KW-0548">Nucleotidyltransferase</keyword>
<sequence>MCNSNFTDVVILAGGFGERLWPASTPEFPKQFMAFADGISFLQNAVIRALAVEPSGKILIISRPEICAELTKQVKALKEKLSGHQKKKIENDLYVIAEPCSRHTCPPLLLACKFLELAEKSEHLILVLTSDQVISPLENFVSDCKKAADFAHQGKFVCFAIPPYEPSTGFGYINMGEPLDSENSVLKIESFKEKPDLETAKAYLASGKYAWNSGMFGFSNSLFESEIKKYENEMYEAFKVFDTAEFPKPELLNSIKYIENWQPLNEAYSSVKSIAVDNAVAERTQNAVCVKASFNWDDVGSWDSFEKYFEQGEEEFISVESDGNFVYSDMPVALCGVQDLIVVVKNGKILVMKKGASSSVRNVVKKFKEKQ</sequence>
<dbReference type="EMBL" id="CP002631">
    <property type="protein sequence ID" value="AEB14171.1"/>
    <property type="molecule type" value="Genomic_DNA"/>
</dbReference>
<proteinExistence type="predicted"/>
<dbReference type="STRING" id="869209.Tresu_1263"/>
<dbReference type="InterPro" id="IPR005835">
    <property type="entry name" value="NTP_transferase_dom"/>
</dbReference>
<keyword evidence="4" id="KW-1185">Reference proteome</keyword>
<evidence type="ECO:0000259" key="1">
    <source>
        <dbReference type="Pfam" id="PF00483"/>
    </source>
</evidence>
<feature type="domain" description="Nucleotidyl transferase" evidence="1">
    <location>
        <begin position="10"/>
        <end position="311"/>
    </location>
</feature>
<dbReference type="PANTHER" id="PTHR46390">
    <property type="entry name" value="MANNOSE-1-PHOSPHATE GUANYLYLTRANSFERASE"/>
    <property type="match status" value="1"/>
</dbReference>
<dbReference type="PANTHER" id="PTHR46390:SF1">
    <property type="entry name" value="MANNOSE-1-PHOSPHATE GUANYLYLTRANSFERASE"/>
    <property type="match status" value="1"/>
</dbReference>
<evidence type="ECO:0000259" key="2">
    <source>
        <dbReference type="Pfam" id="PF22640"/>
    </source>
</evidence>
<dbReference type="Gene3D" id="3.90.550.10">
    <property type="entry name" value="Spore Coat Polysaccharide Biosynthesis Protein SpsA, Chain A"/>
    <property type="match status" value="1"/>
</dbReference>
<dbReference type="InterPro" id="IPR049577">
    <property type="entry name" value="GMPP_N"/>
</dbReference>
<dbReference type="eggNOG" id="COG0836">
    <property type="taxonomic scope" value="Bacteria"/>
</dbReference>
<keyword evidence="3" id="KW-0808">Transferase</keyword>
<accession>F2NRT5</accession>
<protein>
    <submittedName>
        <fullName evidence="3">Mannose-1-phosphate guanylyltransferase</fullName>
        <ecNumber evidence="3">2.7.7.13</ecNumber>
    </submittedName>
</protein>
<name>F2NRT5_TRES6</name>
<dbReference type="GO" id="GO:0004475">
    <property type="term" value="F:mannose-1-phosphate guanylyltransferase (GTP) activity"/>
    <property type="evidence" value="ECO:0007669"/>
    <property type="project" value="UniProtKB-EC"/>
</dbReference>
<dbReference type="RefSeq" id="WP_013701458.1">
    <property type="nucleotide sequence ID" value="NC_015385.1"/>
</dbReference>
<dbReference type="EC" id="2.7.7.13" evidence="3"/>
<dbReference type="Proteomes" id="UP000006852">
    <property type="component" value="Chromosome"/>
</dbReference>
<evidence type="ECO:0000313" key="4">
    <source>
        <dbReference type="Proteomes" id="UP000006852"/>
    </source>
</evidence>
<dbReference type="OrthoDB" id="9806359at2"/>
<dbReference type="Pfam" id="PF00483">
    <property type="entry name" value="NTP_transferase"/>
    <property type="match status" value="1"/>
</dbReference>
<evidence type="ECO:0000313" key="3">
    <source>
        <dbReference type="EMBL" id="AEB14171.1"/>
    </source>
</evidence>
<dbReference type="AlphaFoldDB" id="F2NRT5"/>
<dbReference type="GO" id="GO:0009298">
    <property type="term" value="P:GDP-mannose biosynthetic process"/>
    <property type="evidence" value="ECO:0007669"/>
    <property type="project" value="TreeGrafter"/>
</dbReference>
<dbReference type="InterPro" id="IPR051161">
    <property type="entry name" value="Mannose-6P_isomerase_type2"/>
</dbReference>
<feature type="domain" description="MannoseP isomerase/GMP-like beta-helix" evidence="2">
    <location>
        <begin position="315"/>
        <end position="366"/>
    </location>
</feature>
<dbReference type="CDD" id="cd02509">
    <property type="entry name" value="GDP-M1P_Guanylyltransferase"/>
    <property type="match status" value="1"/>
</dbReference>
<dbReference type="KEGG" id="tsu:Tresu_1263"/>